<dbReference type="GO" id="GO:0004109">
    <property type="term" value="F:coproporphyrinogen oxidase activity"/>
    <property type="evidence" value="ECO:0007669"/>
    <property type="project" value="InterPro"/>
</dbReference>
<comment type="function">
    <text evidence="2">Probably acts as a heme chaperone, transferring heme to an unknown acceptor. Binds one molecule of heme per monomer, possibly covalently. Binds 1 [4Fe-4S] cluster. The cluster is coordinated with 3 cysteines and an exchangeable S-adenosyl-L-methionine.</text>
</comment>
<dbReference type="STRING" id="1397666.RS24_01672"/>
<protein>
    <recommendedName>
        <fullName evidence="2">Heme chaperone HemW</fullName>
    </recommendedName>
</protein>
<dbReference type="Proteomes" id="UP000016762">
    <property type="component" value="Unassembled WGS sequence"/>
</dbReference>
<dbReference type="Pfam" id="PF04055">
    <property type="entry name" value="Radical_SAM"/>
    <property type="match status" value="1"/>
</dbReference>
<dbReference type="AlphaFoldDB" id="U2WAQ0"/>
<evidence type="ECO:0000259" key="3">
    <source>
        <dbReference type="PROSITE" id="PS51918"/>
    </source>
</evidence>
<name>U2WAQ0_9PROT</name>
<keyword evidence="5" id="KW-1185">Reference proteome</keyword>
<dbReference type="InterPro" id="IPR058240">
    <property type="entry name" value="rSAM_sf"/>
</dbReference>
<keyword evidence="2" id="KW-0479">Metal-binding</keyword>
<accession>U2WAQ0</accession>
<dbReference type="SFLD" id="SFLDF00288">
    <property type="entry name" value="HemN-like__clustered_with_nucl"/>
    <property type="match status" value="1"/>
</dbReference>
<dbReference type="InterPro" id="IPR034505">
    <property type="entry name" value="Coproporphyrinogen-III_oxidase"/>
</dbReference>
<dbReference type="InterPro" id="IPR007197">
    <property type="entry name" value="rSAM"/>
</dbReference>
<dbReference type="Gene3D" id="3.30.750.200">
    <property type="match status" value="1"/>
</dbReference>
<comment type="caution">
    <text evidence="4">The sequence shown here is derived from an EMBL/GenBank/DDBJ whole genome shotgun (WGS) entry which is preliminary data.</text>
</comment>
<gene>
    <name evidence="4" type="ORF">RS24_01672</name>
</gene>
<dbReference type="SMART" id="SM00729">
    <property type="entry name" value="Elp3"/>
    <property type="match status" value="1"/>
</dbReference>
<dbReference type="GO" id="GO:0046872">
    <property type="term" value="F:metal ion binding"/>
    <property type="evidence" value="ECO:0007669"/>
    <property type="project" value="UniProtKB-UniRule"/>
</dbReference>
<dbReference type="GO" id="GO:0006779">
    <property type="term" value="P:porphyrin-containing compound biosynthetic process"/>
    <property type="evidence" value="ECO:0007669"/>
    <property type="project" value="InterPro"/>
</dbReference>
<dbReference type="OrthoDB" id="9808022at2"/>
<dbReference type="eggNOG" id="COG0635">
    <property type="taxonomic scope" value="Bacteria"/>
</dbReference>
<dbReference type="Pfam" id="PF06969">
    <property type="entry name" value="HemN_C"/>
    <property type="match status" value="1"/>
</dbReference>
<dbReference type="SFLD" id="SFLDF00562">
    <property type="entry name" value="HemN-like__clustered_with_heat"/>
    <property type="match status" value="1"/>
</dbReference>
<dbReference type="NCBIfam" id="TIGR00539">
    <property type="entry name" value="hemN_rel"/>
    <property type="match status" value="1"/>
</dbReference>
<organism evidence="4 5">
    <name type="scientific">Candidatus Micropelagius thuwalensis</name>
    <dbReference type="NCBI Taxonomy" id="1397666"/>
    <lineage>
        <taxon>Bacteria</taxon>
        <taxon>Pseudomonadati</taxon>
        <taxon>Pseudomonadota</taxon>
        <taxon>Alphaproteobacteria</taxon>
        <taxon>PS1 clade</taxon>
        <taxon>Candidatus Micropelagius</taxon>
    </lineage>
</organism>
<dbReference type="InterPro" id="IPR010723">
    <property type="entry name" value="HemN_C"/>
</dbReference>
<dbReference type="EMBL" id="AWXE01000004">
    <property type="protein sequence ID" value="ERL46664.1"/>
    <property type="molecule type" value="Genomic_DNA"/>
</dbReference>
<dbReference type="SUPFAM" id="SSF102114">
    <property type="entry name" value="Radical SAM enzymes"/>
    <property type="match status" value="1"/>
</dbReference>
<feature type="domain" description="Radical SAM core" evidence="3">
    <location>
        <begin position="5"/>
        <end position="243"/>
    </location>
</feature>
<keyword evidence="2" id="KW-0408">Iron</keyword>
<dbReference type="SFLD" id="SFLDS00029">
    <property type="entry name" value="Radical_SAM"/>
    <property type="match status" value="1"/>
</dbReference>
<dbReference type="GO" id="GO:0005737">
    <property type="term" value="C:cytoplasm"/>
    <property type="evidence" value="ECO:0007669"/>
    <property type="project" value="UniProtKB-SubCell"/>
</dbReference>
<dbReference type="InterPro" id="IPR004559">
    <property type="entry name" value="HemW-like"/>
</dbReference>
<comment type="subcellular location">
    <subcellularLocation>
        <location evidence="2">Cytoplasm</location>
    </subcellularLocation>
</comment>
<dbReference type="GO" id="GO:0051539">
    <property type="term" value="F:4 iron, 4 sulfur cluster binding"/>
    <property type="evidence" value="ECO:0007669"/>
    <property type="project" value="UniProtKB-UniRule"/>
</dbReference>
<evidence type="ECO:0000256" key="2">
    <source>
        <dbReference type="RuleBase" id="RU364116"/>
    </source>
</evidence>
<keyword evidence="2" id="KW-0143">Chaperone</keyword>
<evidence type="ECO:0000313" key="5">
    <source>
        <dbReference type="Proteomes" id="UP000016762"/>
    </source>
</evidence>
<dbReference type="CDD" id="cd01335">
    <property type="entry name" value="Radical_SAM"/>
    <property type="match status" value="1"/>
</dbReference>
<keyword evidence="2" id="KW-0963">Cytoplasm</keyword>
<keyword evidence="2" id="KW-0411">Iron-sulfur</keyword>
<evidence type="ECO:0000256" key="1">
    <source>
        <dbReference type="ARBA" id="ARBA00006100"/>
    </source>
</evidence>
<keyword evidence="2" id="KW-0349">Heme</keyword>
<sequence length="394" mass="42772">MSERLDASIADSLGVYVHWPFCLSICPYCDFNVHVFKNVDQDSWLKAYAAEIQHLGNLTDYAHPVTSVFFGGGTPSLVRPDILEGVLNEIASVWGLAQNAEISLEANPVGLDRPLLEDLKRAGITRFSMGVQSLDDEALSFLGRTHNAADAISAFALARDLFEYTSLDLIYSRPDQTVAAWAAELTTALALAPDHLSAYQLTIEQGTNFGKLHQAGRLTLPDEDVQIGLYDITQSLCHDVGLVTYEVSNHARPGHESRHNIQCWQGAPYIGIGPGAHGRIDIGGQRHASIGIKQPAAWLASTSDISVGHGLASLECLSNEEVFEERLMFGLRLVDGVSFSDIFKNTTAPDGALGPAKIDFLVGAGLLEDRRDRLVATRSGRLVLDRLVAELLIA</sequence>
<comment type="similarity">
    <text evidence="1">Belongs to the anaerobic coproporphyrinogen-III oxidase family. HemW subfamily.</text>
</comment>
<keyword evidence="2" id="KW-0949">S-adenosyl-L-methionine</keyword>
<dbReference type="SFLD" id="SFLDG01065">
    <property type="entry name" value="anaerobic_coproporphyrinogen-I"/>
    <property type="match status" value="1"/>
</dbReference>
<reference evidence="4 5" key="1">
    <citation type="journal article" date="2014" name="FEMS Microbiol. Ecol.">
        <title>Genomic differentiation among two strains of the PS1 clade isolated from geographically separated marine habitats.</title>
        <authorList>
            <person name="Jimenez-Infante F."/>
            <person name="Ngugi D.K."/>
            <person name="Alam I."/>
            <person name="Rashid M."/>
            <person name="Baalawi W."/>
            <person name="Kamau A.A."/>
            <person name="Bajic V.B."/>
            <person name="Stingl U."/>
        </authorList>
    </citation>
    <scope>NUCLEOTIDE SEQUENCE [LARGE SCALE GENOMIC DNA]</scope>
    <source>
        <strain evidence="4 5">RS24</strain>
    </source>
</reference>
<evidence type="ECO:0000313" key="4">
    <source>
        <dbReference type="EMBL" id="ERL46664.1"/>
    </source>
</evidence>
<proteinExistence type="inferred from homology"/>
<dbReference type="RefSeq" id="WP_021777642.1">
    <property type="nucleotide sequence ID" value="NZ_AWXE01000004.1"/>
</dbReference>
<dbReference type="PANTHER" id="PTHR13932">
    <property type="entry name" value="COPROPORPHYRINIGEN III OXIDASE"/>
    <property type="match status" value="1"/>
</dbReference>
<dbReference type="PANTHER" id="PTHR13932:SF5">
    <property type="entry name" value="RADICAL S-ADENOSYL METHIONINE DOMAIN-CONTAINING PROTEIN 1, MITOCHONDRIAL"/>
    <property type="match status" value="1"/>
</dbReference>
<keyword evidence="4" id="KW-0560">Oxidoreductase</keyword>
<keyword evidence="2" id="KW-0004">4Fe-4S</keyword>
<dbReference type="PROSITE" id="PS51918">
    <property type="entry name" value="RADICAL_SAM"/>
    <property type="match status" value="1"/>
</dbReference>
<dbReference type="InterPro" id="IPR006638">
    <property type="entry name" value="Elp3/MiaA/NifB-like_rSAM"/>
</dbReference>